<reference evidence="2 3" key="1">
    <citation type="submission" date="2018-06" db="EMBL/GenBank/DDBJ databases">
        <title>Extensive metabolic versatility and redundancy in microbially diverse, dynamic hydrothermal sediments.</title>
        <authorList>
            <person name="Dombrowski N."/>
            <person name="Teske A."/>
            <person name="Baker B.J."/>
        </authorList>
    </citation>
    <scope>NUCLEOTIDE SEQUENCE [LARGE SCALE GENOMIC DNA]</scope>
    <source>
        <strain evidence="2">B51_G17</strain>
    </source>
</reference>
<feature type="domain" description="ParB-like N-terminal" evidence="1">
    <location>
        <begin position="2"/>
        <end position="90"/>
    </location>
</feature>
<evidence type="ECO:0000313" key="3">
    <source>
        <dbReference type="Proteomes" id="UP000278031"/>
    </source>
</evidence>
<dbReference type="Gene3D" id="3.90.1530.10">
    <property type="entry name" value="Conserved hypothetical protein from pyrococcus furiosus pfu- 392566-001, ParB domain"/>
    <property type="match status" value="1"/>
</dbReference>
<evidence type="ECO:0000313" key="2">
    <source>
        <dbReference type="EMBL" id="RLG69732.1"/>
    </source>
</evidence>
<dbReference type="SUPFAM" id="SSF110849">
    <property type="entry name" value="ParB/Sulfiredoxin"/>
    <property type="match status" value="1"/>
</dbReference>
<dbReference type="Proteomes" id="UP000278031">
    <property type="component" value="Unassembled WGS sequence"/>
</dbReference>
<sequence length="248" mass="28410">MVIVPVERLEVIQHQRKPSDNHVNRLKASMELLGFIAPLICVKDKNKLIVIDGQHRFLAARELGAKYLPCVIVPKEYSYYLIELNAEKTLTIKEKSYVALQLYKRILSESPNELETSAKVQESIEGGIYLVTLGLAYEAEERFVGSALDSLVKRIDDPLEKAIKSAFKIRKQRAKRLLEANKEIKRIAKSITSAIGKFPPFLYQTIVSFCSPIGRKRIIQESFDEIMDRFMENIADLKKNPEMLLKEE</sequence>
<comment type="caution">
    <text evidence="2">The sequence shown here is derived from an EMBL/GenBank/DDBJ whole genome shotgun (WGS) entry which is preliminary data.</text>
</comment>
<evidence type="ECO:0000259" key="1">
    <source>
        <dbReference type="SMART" id="SM00470"/>
    </source>
</evidence>
<proteinExistence type="predicted"/>
<protein>
    <recommendedName>
        <fullName evidence="1">ParB-like N-terminal domain-containing protein</fullName>
    </recommendedName>
</protein>
<dbReference type="InterPro" id="IPR003115">
    <property type="entry name" value="ParB_N"/>
</dbReference>
<dbReference type="Pfam" id="PF02195">
    <property type="entry name" value="ParB_N"/>
    <property type="match status" value="1"/>
</dbReference>
<dbReference type="EMBL" id="QMWP01000114">
    <property type="protein sequence ID" value="RLG69732.1"/>
    <property type="molecule type" value="Genomic_DNA"/>
</dbReference>
<dbReference type="InterPro" id="IPR036086">
    <property type="entry name" value="ParB/Sulfiredoxin_sf"/>
</dbReference>
<dbReference type="SMART" id="SM00470">
    <property type="entry name" value="ParB"/>
    <property type="match status" value="1"/>
</dbReference>
<gene>
    <name evidence="2" type="ORF">DRO04_02965</name>
</gene>
<accession>A0A497JGH6</accession>
<organism evidence="2 3">
    <name type="scientific">Candidatus Iainarchaeum sp</name>
    <dbReference type="NCBI Taxonomy" id="3101447"/>
    <lineage>
        <taxon>Archaea</taxon>
        <taxon>Candidatus Iainarchaeota</taxon>
        <taxon>Candidatus Iainarchaeia</taxon>
        <taxon>Candidatus Iainarchaeales</taxon>
        <taxon>Candidatus Iainarchaeaceae</taxon>
        <taxon>Candidatus Iainarchaeum</taxon>
    </lineage>
</organism>
<dbReference type="AlphaFoldDB" id="A0A497JGH6"/>
<name>A0A497JGH6_9ARCH</name>